<evidence type="ECO:0000313" key="2">
    <source>
        <dbReference type="EMBL" id="TMQ46870.1"/>
    </source>
</evidence>
<gene>
    <name evidence="2" type="ORF">E6K73_14530</name>
</gene>
<proteinExistence type="predicted"/>
<dbReference type="GO" id="GO:0032259">
    <property type="term" value="P:methylation"/>
    <property type="evidence" value="ECO:0007669"/>
    <property type="project" value="UniProtKB-KW"/>
</dbReference>
<evidence type="ECO:0000256" key="1">
    <source>
        <dbReference type="SAM" id="MobiDB-lite"/>
    </source>
</evidence>
<dbReference type="Proteomes" id="UP000320184">
    <property type="component" value="Unassembled WGS sequence"/>
</dbReference>
<keyword evidence="2" id="KW-0489">Methyltransferase</keyword>
<comment type="caution">
    <text evidence="2">The sequence shown here is derived from an EMBL/GenBank/DDBJ whole genome shotgun (WGS) entry which is preliminary data.</text>
</comment>
<accession>A0A538S673</accession>
<dbReference type="EMBL" id="VBOT01000218">
    <property type="protein sequence ID" value="TMQ46870.1"/>
    <property type="molecule type" value="Genomic_DNA"/>
</dbReference>
<dbReference type="SUPFAM" id="SSF53335">
    <property type="entry name" value="S-adenosyl-L-methionine-dependent methyltransferases"/>
    <property type="match status" value="1"/>
</dbReference>
<name>A0A538S673_UNCEI</name>
<dbReference type="GO" id="GO:0008168">
    <property type="term" value="F:methyltransferase activity"/>
    <property type="evidence" value="ECO:0007669"/>
    <property type="project" value="UniProtKB-KW"/>
</dbReference>
<evidence type="ECO:0000313" key="3">
    <source>
        <dbReference type="Proteomes" id="UP000320184"/>
    </source>
</evidence>
<reference evidence="2 3" key="1">
    <citation type="journal article" date="2019" name="Nat. Microbiol.">
        <title>Mediterranean grassland soil C-N compound turnover is dependent on rainfall and depth, and is mediated by genomically divergent microorganisms.</title>
        <authorList>
            <person name="Diamond S."/>
            <person name="Andeer P.F."/>
            <person name="Li Z."/>
            <person name="Crits-Christoph A."/>
            <person name="Burstein D."/>
            <person name="Anantharaman K."/>
            <person name="Lane K.R."/>
            <person name="Thomas B.C."/>
            <person name="Pan C."/>
            <person name="Northen T.R."/>
            <person name="Banfield J.F."/>
        </authorList>
    </citation>
    <scope>NUCLEOTIDE SEQUENCE [LARGE SCALE GENOMIC DNA]</scope>
    <source>
        <strain evidence="2">WS_3</strain>
    </source>
</reference>
<feature type="region of interest" description="Disordered" evidence="1">
    <location>
        <begin position="1"/>
        <end position="23"/>
    </location>
</feature>
<dbReference type="AlphaFoldDB" id="A0A538S673"/>
<protein>
    <submittedName>
        <fullName evidence="2">Class I SAM-dependent methyltransferase</fullName>
    </submittedName>
</protein>
<sequence>MGLLDRLAPRRNESDVPASPSVSAEDPIFATKALRKFLTSLTARESPVLLDLGPVVGSNVSFFGEQLGCKIFVEDIFADLSRHLRTGVLDELPAFLKKRFPQESGSVDGILCWDLIDYMDRPAAHELAHELTRVLRPDGALLAFFANTPPRDTRYTKYVIVDEVNLKHRSYEAGRSRQPILLNRDIIRLFSGLRVTDSFLLQNNLREILFRKPAYLPTEST</sequence>
<dbReference type="Gene3D" id="3.40.50.150">
    <property type="entry name" value="Vaccinia Virus protein VP39"/>
    <property type="match status" value="1"/>
</dbReference>
<dbReference type="InterPro" id="IPR029063">
    <property type="entry name" value="SAM-dependent_MTases_sf"/>
</dbReference>
<organism evidence="2 3">
    <name type="scientific">Eiseniibacteriota bacterium</name>
    <dbReference type="NCBI Taxonomy" id="2212470"/>
    <lineage>
        <taxon>Bacteria</taxon>
        <taxon>Candidatus Eiseniibacteriota</taxon>
    </lineage>
</organism>
<keyword evidence="2" id="KW-0808">Transferase</keyword>